<accession>A0AA38J5R5</accession>
<protein>
    <submittedName>
        <fullName evidence="2">Uncharacterized protein</fullName>
    </submittedName>
</protein>
<dbReference type="AlphaFoldDB" id="A0AA38J5R5"/>
<feature type="region of interest" description="Disordered" evidence="1">
    <location>
        <begin position="121"/>
        <end position="151"/>
    </location>
</feature>
<evidence type="ECO:0000256" key="1">
    <source>
        <dbReference type="SAM" id="MobiDB-lite"/>
    </source>
</evidence>
<dbReference type="EMBL" id="JALNTZ010000001">
    <property type="protein sequence ID" value="KAJ3666266.1"/>
    <property type="molecule type" value="Genomic_DNA"/>
</dbReference>
<feature type="compositionally biased region" description="Polar residues" evidence="1">
    <location>
        <begin position="46"/>
        <end position="71"/>
    </location>
</feature>
<reference evidence="2" key="1">
    <citation type="journal article" date="2023" name="G3 (Bethesda)">
        <title>Whole genome assemblies of Zophobas morio and Tenebrio molitor.</title>
        <authorList>
            <person name="Kaur S."/>
            <person name="Stinson S.A."/>
            <person name="diCenzo G.C."/>
        </authorList>
    </citation>
    <scope>NUCLEOTIDE SEQUENCE</scope>
    <source>
        <strain evidence="2">QUZm001</strain>
    </source>
</reference>
<evidence type="ECO:0000313" key="3">
    <source>
        <dbReference type="Proteomes" id="UP001168821"/>
    </source>
</evidence>
<gene>
    <name evidence="2" type="ORF">Zmor_001719</name>
</gene>
<organism evidence="2 3">
    <name type="scientific">Zophobas morio</name>
    <dbReference type="NCBI Taxonomy" id="2755281"/>
    <lineage>
        <taxon>Eukaryota</taxon>
        <taxon>Metazoa</taxon>
        <taxon>Ecdysozoa</taxon>
        <taxon>Arthropoda</taxon>
        <taxon>Hexapoda</taxon>
        <taxon>Insecta</taxon>
        <taxon>Pterygota</taxon>
        <taxon>Neoptera</taxon>
        <taxon>Endopterygota</taxon>
        <taxon>Coleoptera</taxon>
        <taxon>Polyphaga</taxon>
        <taxon>Cucujiformia</taxon>
        <taxon>Tenebrionidae</taxon>
        <taxon>Zophobas</taxon>
    </lineage>
</organism>
<feature type="region of interest" description="Disordered" evidence="1">
    <location>
        <begin position="41"/>
        <end position="91"/>
    </location>
</feature>
<evidence type="ECO:0000313" key="2">
    <source>
        <dbReference type="EMBL" id="KAJ3666266.1"/>
    </source>
</evidence>
<keyword evidence="3" id="KW-1185">Reference proteome</keyword>
<dbReference type="Proteomes" id="UP001168821">
    <property type="component" value="Unassembled WGS sequence"/>
</dbReference>
<proteinExistence type="predicted"/>
<comment type="caution">
    <text evidence="2">The sequence shown here is derived from an EMBL/GenBank/DDBJ whole genome shotgun (WGS) entry which is preliminary data.</text>
</comment>
<sequence>MFNISLQNLKDLECESASEKVYHYLQNLPYHSEKIDTVISEENESPEQTQPLEAPNISTENSQPSMDNNKSSNEKGAFNDSNISNEHMKNIGNGKLSVKNVSVKGKSSKVDKILINSTKNTCQQKNTENDRETTFYESSEDSYVPSTSDDSSTNSLVSAVIPLQKLPIQVSNDTMSIL</sequence>
<name>A0AA38J5R5_9CUCU</name>